<evidence type="ECO:0000313" key="3">
    <source>
        <dbReference type="EMBL" id="PIO56631.1"/>
    </source>
</evidence>
<dbReference type="Proteomes" id="UP000230423">
    <property type="component" value="Unassembled WGS sequence"/>
</dbReference>
<dbReference type="EMBL" id="KZ374052">
    <property type="protein sequence ID" value="PIO56631.1"/>
    <property type="molecule type" value="Genomic_DNA"/>
</dbReference>
<organism evidence="3 4">
    <name type="scientific">Teladorsagia circumcincta</name>
    <name type="common">Brown stomach worm</name>
    <name type="synonym">Ostertagia circumcincta</name>
    <dbReference type="NCBI Taxonomy" id="45464"/>
    <lineage>
        <taxon>Eukaryota</taxon>
        <taxon>Metazoa</taxon>
        <taxon>Ecdysozoa</taxon>
        <taxon>Nematoda</taxon>
        <taxon>Chromadorea</taxon>
        <taxon>Rhabditida</taxon>
        <taxon>Rhabditina</taxon>
        <taxon>Rhabditomorpha</taxon>
        <taxon>Strongyloidea</taxon>
        <taxon>Trichostrongylidae</taxon>
        <taxon>Teladorsagia</taxon>
    </lineage>
</organism>
<protein>
    <recommendedName>
        <fullName evidence="1">Mon2 C-terminal domain-containing protein</fullName>
    </recommendedName>
</protein>
<name>A0A2G9TF98_TELCI</name>
<dbReference type="AlphaFoldDB" id="A0A2G9TF98"/>
<sequence>SLVNVPVPTEQVPFVVHSSQSHMSPTQEAVLEAIRSIYNECVSQGSALRDALADQIRQLIRFSAMSVKNPVGIRPITTLSGQKDY</sequence>
<evidence type="ECO:0000259" key="1">
    <source>
        <dbReference type="Pfam" id="PF16206"/>
    </source>
</evidence>
<dbReference type="OrthoDB" id="294853at2759"/>
<feature type="domain" description="Mon2 C-terminal" evidence="1">
    <location>
        <begin position="2"/>
        <end position="71"/>
    </location>
</feature>
<keyword evidence="4" id="KW-1185">Reference proteome</keyword>
<evidence type="ECO:0000313" key="2">
    <source>
        <dbReference type="EMBL" id="PIO54628.1"/>
    </source>
</evidence>
<proteinExistence type="predicted"/>
<dbReference type="Pfam" id="PF16206">
    <property type="entry name" value="Mon2_C"/>
    <property type="match status" value="1"/>
</dbReference>
<gene>
    <name evidence="3" type="ORF">TELCIR_21969</name>
    <name evidence="2" type="ORF">TELCIR_24003</name>
</gene>
<accession>A0A2G9TF98</accession>
<dbReference type="InterPro" id="IPR032817">
    <property type="entry name" value="Mon2_C"/>
</dbReference>
<evidence type="ECO:0000313" key="4">
    <source>
        <dbReference type="Proteomes" id="UP000230423"/>
    </source>
</evidence>
<reference evidence="3 4" key="1">
    <citation type="submission" date="2015-09" db="EMBL/GenBank/DDBJ databases">
        <title>Draft genome of the parasitic nematode Teladorsagia circumcincta isolate WARC Sus (inbred).</title>
        <authorList>
            <person name="Mitreva M."/>
        </authorList>
    </citation>
    <scope>NUCLEOTIDE SEQUENCE [LARGE SCALE GENOMIC DNA]</scope>
    <source>
        <strain evidence="3 4">S</strain>
    </source>
</reference>
<dbReference type="EMBL" id="KZ394367">
    <property type="protein sequence ID" value="PIO54628.1"/>
    <property type="molecule type" value="Genomic_DNA"/>
</dbReference>
<feature type="non-terminal residue" evidence="3">
    <location>
        <position position="1"/>
    </location>
</feature>
<feature type="non-terminal residue" evidence="3">
    <location>
        <position position="85"/>
    </location>
</feature>